<keyword evidence="3" id="KW-1185">Reference proteome</keyword>
<name>A0A6A5K6L5_9PLEO</name>
<evidence type="ECO:0000313" key="3">
    <source>
        <dbReference type="Proteomes" id="UP000800040"/>
    </source>
</evidence>
<gene>
    <name evidence="2" type="ORF">BDW02DRAFT_583156</name>
</gene>
<proteinExistence type="predicted"/>
<feature type="region of interest" description="Disordered" evidence="1">
    <location>
        <begin position="24"/>
        <end position="52"/>
    </location>
</feature>
<dbReference type="Proteomes" id="UP000800040">
    <property type="component" value="Unassembled WGS sequence"/>
</dbReference>
<accession>A0A6A5K6L5</accession>
<evidence type="ECO:0000256" key="1">
    <source>
        <dbReference type="SAM" id="MobiDB-lite"/>
    </source>
</evidence>
<sequence>MSADASSSLRCFVCLSAFRGRARSSRRGGGAQTTAVASRARDEPTRGNGLMKRGRCAGATHEIVRMVAGLMVDECEAVAAPTDSESNVSSSSHKLYITYSVPRNKTGVTRHTGMVKSNAITLGTLRIVRDRARRTLSMTMDAYVDKFVDKYHLNDAPNAPIPLPTSVLKLTNFVKWPAMWLSSTP</sequence>
<reference evidence="2" key="1">
    <citation type="submission" date="2020-01" db="EMBL/GenBank/DDBJ databases">
        <authorList>
            <consortium name="DOE Joint Genome Institute"/>
            <person name="Haridas S."/>
            <person name="Albert R."/>
            <person name="Binder M."/>
            <person name="Bloem J."/>
            <person name="Labutti K."/>
            <person name="Salamov A."/>
            <person name="Andreopoulos B."/>
            <person name="Baker S.E."/>
            <person name="Barry K."/>
            <person name="Bills G."/>
            <person name="Bluhm B.H."/>
            <person name="Cannon C."/>
            <person name="Castanera R."/>
            <person name="Culley D.E."/>
            <person name="Daum C."/>
            <person name="Ezra D."/>
            <person name="Gonzalez J.B."/>
            <person name="Henrissat B."/>
            <person name="Kuo A."/>
            <person name="Liang C."/>
            <person name="Lipzen A."/>
            <person name="Lutzoni F."/>
            <person name="Magnuson J."/>
            <person name="Mondo S."/>
            <person name="Nolan M."/>
            <person name="Ohm R."/>
            <person name="Pangilinan J."/>
            <person name="Park H.-J."/>
            <person name="Ramirez L."/>
            <person name="Alfaro M."/>
            <person name="Sun H."/>
            <person name="Tritt A."/>
            <person name="Yoshinaga Y."/>
            <person name="Zwiers L.-H."/>
            <person name="Turgeon B.G."/>
            <person name="Goodwin S.B."/>
            <person name="Spatafora J.W."/>
            <person name="Crous P.W."/>
            <person name="Grigoriev I.V."/>
        </authorList>
    </citation>
    <scope>NUCLEOTIDE SEQUENCE</scope>
    <source>
        <strain evidence="2">P77</strain>
    </source>
</reference>
<dbReference type="AlphaFoldDB" id="A0A6A5K6L5"/>
<evidence type="ECO:0000313" key="2">
    <source>
        <dbReference type="EMBL" id="KAF1830112.1"/>
    </source>
</evidence>
<organism evidence="2 3">
    <name type="scientific">Decorospora gaudefroyi</name>
    <dbReference type="NCBI Taxonomy" id="184978"/>
    <lineage>
        <taxon>Eukaryota</taxon>
        <taxon>Fungi</taxon>
        <taxon>Dikarya</taxon>
        <taxon>Ascomycota</taxon>
        <taxon>Pezizomycotina</taxon>
        <taxon>Dothideomycetes</taxon>
        <taxon>Pleosporomycetidae</taxon>
        <taxon>Pleosporales</taxon>
        <taxon>Pleosporineae</taxon>
        <taxon>Pleosporaceae</taxon>
        <taxon>Decorospora</taxon>
    </lineage>
</organism>
<protein>
    <submittedName>
        <fullName evidence="2">Uncharacterized protein</fullName>
    </submittedName>
</protein>
<dbReference type="EMBL" id="ML975410">
    <property type="protein sequence ID" value="KAF1830112.1"/>
    <property type="molecule type" value="Genomic_DNA"/>
</dbReference>